<protein>
    <recommendedName>
        <fullName evidence="2">VPS9 domain-containing protein</fullName>
    </recommendedName>
</protein>
<dbReference type="Pfam" id="PF02204">
    <property type="entry name" value="VPS9"/>
    <property type="match status" value="1"/>
</dbReference>
<sequence length="725" mass="77448">MASTPKPLRTARSFPRPEPPSASPDHARPKRASTLQNGSSPTAASKTQPKPHDADDAPDTFVSRISEEGIEPPRASVDLDDIPIEVISVADRFIEQLSAKVHPAPPNIDNLARMFQEFYATTAHHIQTHIDSLATRQKREAPVAPGSTRAMLRAKAASIGNKDKAKAAPVRRDSEMLTVDEYADRRKARKLLEQRRLLMEEAVERRLCEGVYDKIYRHRTTQDEAQDDKLRSKTAALSVVGIGPTDLGVDLGGDSDPEAATKKQQDVKESLEEARKELVLMNESRYPLGKLNHLKLAHKAIIDTLSRFHPSSSADELMPMLIYTLITLPPQNLNVISDVNFIQRFRWEPKLSGELAYCLTTLEAAISFLDTVDLSTLRADEAPAGPLKAAPGAPKAETFPPAYSPGSATVTPGMPDTTAVTGTTAKTPTPSTTAGLRAAVQLRNRRLSDLVNTPAQAFNAASDAVLLTADQGLKTIGASLGDSYKFFLGKLREDPKGLATDQGGEVLVPKTLDDARRLMGTPPPPGNDDGDGDSVSGASSVHSPEETTDQGLLKPAAAAREDRVLGLITGGRKPPARDHSADSARSGGSARRAVSAMGGGEERSTTPASALDSVRNLGSSFNPMARLSAGLRGFGRTASTPAPSATATATATAVKGVADGGDLATAFPDIAAVLPPKEAPKFDPPVKRFMELQNPADLRLGEVLELLRDYRRLAGAMKELGAFKE</sequence>
<proteinExistence type="predicted"/>
<feature type="domain" description="VPS9" evidence="2">
    <location>
        <begin position="224"/>
        <end position="378"/>
    </location>
</feature>
<dbReference type="SMART" id="SM00167">
    <property type="entry name" value="VPS9"/>
    <property type="match status" value="1"/>
</dbReference>
<feature type="region of interest" description="Disordered" evidence="1">
    <location>
        <begin position="1"/>
        <end position="59"/>
    </location>
</feature>
<feature type="region of interest" description="Disordered" evidence="1">
    <location>
        <begin position="515"/>
        <end position="609"/>
    </location>
</feature>
<keyword evidence="4" id="KW-1185">Reference proteome</keyword>
<dbReference type="EMBL" id="JAUKUD010000001">
    <property type="protein sequence ID" value="KAK0753125.1"/>
    <property type="molecule type" value="Genomic_DNA"/>
</dbReference>
<dbReference type="GO" id="GO:0031267">
    <property type="term" value="F:small GTPase binding"/>
    <property type="evidence" value="ECO:0007669"/>
    <property type="project" value="TreeGrafter"/>
</dbReference>
<dbReference type="AlphaFoldDB" id="A0AA40F8G3"/>
<feature type="compositionally biased region" description="Low complexity" evidence="1">
    <location>
        <begin position="583"/>
        <end position="596"/>
    </location>
</feature>
<evidence type="ECO:0000256" key="1">
    <source>
        <dbReference type="SAM" id="MobiDB-lite"/>
    </source>
</evidence>
<dbReference type="PROSITE" id="PS51205">
    <property type="entry name" value="VPS9"/>
    <property type="match status" value="1"/>
</dbReference>
<dbReference type="InterPro" id="IPR045046">
    <property type="entry name" value="Vps9-like"/>
</dbReference>
<organism evidence="3 4">
    <name type="scientific">Schizothecium vesticola</name>
    <dbReference type="NCBI Taxonomy" id="314040"/>
    <lineage>
        <taxon>Eukaryota</taxon>
        <taxon>Fungi</taxon>
        <taxon>Dikarya</taxon>
        <taxon>Ascomycota</taxon>
        <taxon>Pezizomycotina</taxon>
        <taxon>Sordariomycetes</taxon>
        <taxon>Sordariomycetidae</taxon>
        <taxon>Sordariales</taxon>
        <taxon>Schizotheciaceae</taxon>
        <taxon>Schizothecium</taxon>
    </lineage>
</organism>
<dbReference type="GO" id="GO:0005085">
    <property type="term" value="F:guanyl-nucleotide exchange factor activity"/>
    <property type="evidence" value="ECO:0007669"/>
    <property type="project" value="InterPro"/>
</dbReference>
<feature type="compositionally biased region" description="Polar residues" evidence="1">
    <location>
        <begin position="33"/>
        <end position="48"/>
    </location>
</feature>
<dbReference type="PANTHER" id="PTHR23101">
    <property type="entry name" value="RAB GDP/GTP EXCHANGE FACTOR"/>
    <property type="match status" value="1"/>
</dbReference>
<evidence type="ECO:0000313" key="3">
    <source>
        <dbReference type="EMBL" id="KAK0753125.1"/>
    </source>
</evidence>
<dbReference type="GO" id="GO:0016192">
    <property type="term" value="P:vesicle-mediated transport"/>
    <property type="evidence" value="ECO:0007669"/>
    <property type="project" value="InterPro"/>
</dbReference>
<dbReference type="InterPro" id="IPR037191">
    <property type="entry name" value="VPS9_dom_sf"/>
</dbReference>
<dbReference type="SUPFAM" id="SSF109993">
    <property type="entry name" value="VPS9 domain"/>
    <property type="match status" value="1"/>
</dbReference>
<gene>
    <name evidence="3" type="ORF">B0T18DRAFT_396043</name>
</gene>
<evidence type="ECO:0000313" key="4">
    <source>
        <dbReference type="Proteomes" id="UP001172155"/>
    </source>
</evidence>
<dbReference type="Proteomes" id="UP001172155">
    <property type="component" value="Unassembled WGS sequence"/>
</dbReference>
<dbReference type="Gene3D" id="1.20.1050.80">
    <property type="entry name" value="VPS9 domain"/>
    <property type="match status" value="1"/>
</dbReference>
<dbReference type="GO" id="GO:0005829">
    <property type="term" value="C:cytosol"/>
    <property type="evidence" value="ECO:0007669"/>
    <property type="project" value="TreeGrafter"/>
</dbReference>
<name>A0AA40F8G3_9PEZI</name>
<comment type="caution">
    <text evidence="3">The sequence shown here is derived from an EMBL/GenBank/DDBJ whole genome shotgun (WGS) entry which is preliminary data.</text>
</comment>
<dbReference type="InterPro" id="IPR003123">
    <property type="entry name" value="VPS9"/>
</dbReference>
<dbReference type="GO" id="GO:0030139">
    <property type="term" value="C:endocytic vesicle"/>
    <property type="evidence" value="ECO:0007669"/>
    <property type="project" value="TreeGrafter"/>
</dbReference>
<reference evidence="3" key="1">
    <citation type="submission" date="2023-06" db="EMBL/GenBank/DDBJ databases">
        <title>Genome-scale phylogeny and comparative genomics of the fungal order Sordariales.</title>
        <authorList>
            <consortium name="Lawrence Berkeley National Laboratory"/>
            <person name="Hensen N."/>
            <person name="Bonometti L."/>
            <person name="Westerberg I."/>
            <person name="Brannstrom I.O."/>
            <person name="Guillou S."/>
            <person name="Cros-Aarteil S."/>
            <person name="Calhoun S."/>
            <person name="Haridas S."/>
            <person name="Kuo A."/>
            <person name="Mondo S."/>
            <person name="Pangilinan J."/>
            <person name="Riley R."/>
            <person name="LaButti K."/>
            <person name="Andreopoulos B."/>
            <person name="Lipzen A."/>
            <person name="Chen C."/>
            <person name="Yanf M."/>
            <person name="Daum C."/>
            <person name="Ng V."/>
            <person name="Clum A."/>
            <person name="Steindorff A."/>
            <person name="Ohm R."/>
            <person name="Martin F."/>
            <person name="Silar P."/>
            <person name="Natvig D."/>
            <person name="Lalanne C."/>
            <person name="Gautier V."/>
            <person name="Ament-velasquez S.L."/>
            <person name="Kruys A."/>
            <person name="Hutchinson M.I."/>
            <person name="Powell A.J."/>
            <person name="Barry K."/>
            <person name="Miller A.N."/>
            <person name="Grigoriev I.V."/>
            <person name="Debuchy R."/>
            <person name="Gladieux P."/>
            <person name="Thoren M.H."/>
            <person name="Johannesson H."/>
        </authorList>
    </citation>
    <scope>NUCLEOTIDE SEQUENCE</scope>
    <source>
        <strain evidence="3">SMH3187-1</strain>
    </source>
</reference>
<evidence type="ECO:0000259" key="2">
    <source>
        <dbReference type="PROSITE" id="PS51205"/>
    </source>
</evidence>
<dbReference type="PANTHER" id="PTHR23101:SF97">
    <property type="entry name" value="DOMAIN PROTEIN, PUTATIVE (AFU_ORTHOLOGUE AFUA_2G10890)-RELATED"/>
    <property type="match status" value="1"/>
</dbReference>
<accession>A0AA40F8G3</accession>